<sequence length="63" mass="6697">MNNNNQKIQYKIVAGISLATGGAIGGVILMSLETSNSTVITNFPLIIFSLVLLGVGIFTMRKI</sequence>
<proteinExistence type="predicted"/>
<protein>
    <submittedName>
        <fullName evidence="2">Uncharacterized protein</fullName>
    </submittedName>
</protein>
<keyword evidence="1" id="KW-0812">Transmembrane</keyword>
<dbReference type="EMBL" id="LCAN01000014">
    <property type="protein sequence ID" value="KKR94034.1"/>
    <property type="molecule type" value="Genomic_DNA"/>
</dbReference>
<gene>
    <name evidence="2" type="ORF">UU41_C0014G0012</name>
</gene>
<evidence type="ECO:0000256" key="1">
    <source>
        <dbReference type="SAM" id="Phobius"/>
    </source>
</evidence>
<feature type="transmembrane region" description="Helical" evidence="1">
    <location>
        <begin position="12"/>
        <end position="32"/>
    </location>
</feature>
<keyword evidence="1" id="KW-1133">Transmembrane helix</keyword>
<organism evidence="2 3">
    <name type="scientific">Candidatus Roizmanbacteria bacterium GW2011_GWA1_41_13</name>
    <dbReference type="NCBI Taxonomy" id="1618474"/>
    <lineage>
        <taxon>Bacteria</taxon>
        <taxon>Candidatus Roizmaniibacteriota</taxon>
    </lineage>
</organism>
<keyword evidence="1" id="KW-0472">Membrane</keyword>
<name>A0A0G0UZ56_9BACT</name>
<accession>A0A0G0UZ56</accession>
<reference evidence="2 3" key="1">
    <citation type="journal article" date="2015" name="Nature">
        <title>rRNA introns, odd ribosomes, and small enigmatic genomes across a large radiation of phyla.</title>
        <authorList>
            <person name="Brown C.T."/>
            <person name="Hug L.A."/>
            <person name="Thomas B.C."/>
            <person name="Sharon I."/>
            <person name="Castelle C.J."/>
            <person name="Singh A."/>
            <person name="Wilkins M.J."/>
            <person name="Williams K.H."/>
            <person name="Banfield J.F."/>
        </authorList>
    </citation>
    <scope>NUCLEOTIDE SEQUENCE [LARGE SCALE GENOMIC DNA]</scope>
</reference>
<dbReference type="Proteomes" id="UP000034961">
    <property type="component" value="Unassembled WGS sequence"/>
</dbReference>
<feature type="transmembrane region" description="Helical" evidence="1">
    <location>
        <begin position="38"/>
        <end position="60"/>
    </location>
</feature>
<comment type="caution">
    <text evidence="2">The sequence shown here is derived from an EMBL/GenBank/DDBJ whole genome shotgun (WGS) entry which is preliminary data.</text>
</comment>
<dbReference type="AlphaFoldDB" id="A0A0G0UZ56"/>
<evidence type="ECO:0000313" key="3">
    <source>
        <dbReference type="Proteomes" id="UP000034961"/>
    </source>
</evidence>
<evidence type="ECO:0000313" key="2">
    <source>
        <dbReference type="EMBL" id="KKR94034.1"/>
    </source>
</evidence>